<dbReference type="InterPro" id="IPR003953">
    <property type="entry name" value="FAD-dep_OxRdtase_2_FAD-bd"/>
</dbReference>
<evidence type="ECO:0000256" key="1">
    <source>
        <dbReference type="ARBA" id="ARBA00022630"/>
    </source>
</evidence>
<dbReference type="Proteomes" id="UP000198304">
    <property type="component" value="Unassembled WGS sequence"/>
</dbReference>
<dbReference type="InterPro" id="IPR030664">
    <property type="entry name" value="SdhA/FrdA/AprA"/>
</dbReference>
<feature type="domain" description="FAD-dependent oxidoreductase 2 FAD-binding" evidence="3">
    <location>
        <begin position="20"/>
        <end position="260"/>
    </location>
</feature>
<evidence type="ECO:0000313" key="4">
    <source>
        <dbReference type="EMBL" id="SNS10433.1"/>
    </source>
</evidence>
<organism evidence="4 5">
    <name type="scientific">Anaerovirgula multivorans</name>
    <dbReference type="NCBI Taxonomy" id="312168"/>
    <lineage>
        <taxon>Bacteria</taxon>
        <taxon>Bacillati</taxon>
        <taxon>Bacillota</taxon>
        <taxon>Clostridia</taxon>
        <taxon>Peptostreptococcales</taxon>
        <taxon>Natronincolaceae</taxon>
        <taxon>Anaerovirgula</taxon>
    </lineage>
</organism>
<gene>
    <name evidence="4" type="ORF">SAMN05446037_100490</name>
</gene>
<dbReference type="GO" id="GO:0009061">
    <property type="term" value="P:anaerobic respiration"/>
    <property type="evidence" value="ECO:0007669"/>
    <property type="project" value="TreeGrafter"/>
</dbReference>
<dbReference type="GO" id="GO:0005886">
    <property type="term" value="C:plasma membrane"/>
    <property type="evidence" value="ECO:0007669"/>
    <property type="project" value="TreeGrafter"/>
</dbReference>
<dbReference type="AlphaFoldDB" id="A0A239BTE2"/>
<dbReference type="SUPFAM" id="SSF51905">
    <property type="entry name" value="FAD/NAD(P)-binding domain"/>
    <property type="match status" value="1"/>
</dbReference>
<keyword evidence="1" id="KW-0285">Flavoprotein</keyword>
<dbReference type="GO" id="GO:0000104">
    <property type="term" value="F:succinate dehydrogenase activity"/>
    <property type="evidence" value="ECO:0007669"/>
    <property type="project" value="TreeGrafter"/>
</dbReference>
<dbReference type="Gene3D" id="3.50.50.60">
    <property type="entry name" value="FAD/NAD(P)-binding domain"/>
    <property type="match status" value="2"/>
</dbReference>
<dbReference type="InterPro" id="IPR037099">
    <property type="entry name" value="Fum_R/Succ_DH_flav-like_C_sf"/>
</dbReference>
<sequence>MINYFTEIIGANIEIHSVNTVVVGSGAAGFNAADRIYSFGQRDVILVTEGINMGTSRNTGSDKQTYYKLTLSGDKKDSVYDMAKTLFEGGSMDGDISLVEAALSPQCFYRLVDIGVPFPHNRYGEYIGYKTDHDPGQRATSVGPLTSKLMTEKLEKEVMNKGIQVFDGYQVVGILTNKEKNSVLGLLALNMKELQKENKRYTLFNCRNVVYATGGPASIYQDSVYPESHTGTSGIAYEAGVKGKNVTESQFGIASTKFRWNLSGTYQQVLPRYISTNQDGSDEKEFLDEYFSNTGKMLDAIFLKGYQWPFDPRKIQNEGSSLIDILVYQEKVVKGRRIYLDFMNNPSAAINNGEMNFKLLGEEAHTYLKNSGALFGKPIERLAYMNQPAIDLYWNNGIDITKEYLEIAVCAQHNNGGLKGDIWWQSNVTGFFPVGEVNGSHGVYRPGGSALNAGQVGSFRAAQYIANCRRETPLPAEEFIMYTSDQIQNLVEVGQQFLSTLGDTSNVLEIRKEYASLMTQYGGVIRNQEKVKEAIKKVKVALKNLEVQTKIKSIEELPYAYQNRDLLITQLVYLSAIEDYMKQGGKSRGSYLITEAEGEISIDSLSENLSFSLENGYLSSKIQEISYLNGEVTTEWREVTPLPEEESWFETIWNQYRNNTIIT</sequence>
<dbReference type="OrthoDB" id="9806724at2"/>
<protein>
    <submittedName>
        <fullName evidence="4">Succinate dehydrogenase/fumarate reductase, flavoprotein subunit</fullName>
    </submittedName>
</protein>
<reference evidence="4 5" key="1">
    <citation type="submission" date="2017-06" db="EMBL/GenBank/DDBJ databases">
        <authorList>
            <person name="Kim H.J."/>
            <person name="Triplett B.A."/>
        </authorList>
    </citation>
    <scope>NUCLEOTIDE SEQUENCE [LARGE SCALE GENOMIC DNA]</scope>
    <source>
        <strain evidence="4 5">SCA</strain>
    </source>
</reference>
<evidence type="ECO:0000259" key="3">
    <source>
        <dbReference type="Pfam" id="PF00890"/>
    </source>
</evidence>
<dbReference type="GO" id="GO:0033765">
    <property type="term" value="F:steroid dehydrogenase activity, acting on the CH-CH group of donors"/>
    <property type="evidence" value="ECO:0007669"/>
    <property type="project" value="UniProtKB-ARBA"/>
</dbReference>
<proteinExistence type="predicted"/>
<keyword evidence="5" id="KW-1185">Reference proteome</keyword>
<dbReference type="Pfam" id="PF00890">
    <property type="entry name" value="FAD_binding_2"/>
    <property type="match status" value="1"/>
</dbReference>
<name>A0A239BTE2_9FIRM</name>
<dbReference type="EMBL" id="FZOJ01000004">
    <property type="protein sequence ID" value="SNS10433.1"/>
    <property type="molecule type" value="Genomic_DNA"/>
</dbReference>
<dbReference type="PANTHER" id="PTHR11632:SF51">
    <property type="entry name" value="SUCCINATE DEHYDROGENASE [UBIQUINONE] FLAVOPROTEIN SUBUNIT, MITOCHONDRIAL"/>
    <property type="match status" value="1"/>
</dbReference>
<dbReference type="InterPro" id="IPR036188">
    <property type="entry name" value="FAD/NAD-bd_sf"/>
</dbReference>
<dbReference type="InterPro" id="IPR027477">
    <property type="entry name" value="Succ_DH/fumarate_Rdtase_cat_sf"/>
</dbReference>
<dbReference type="PANTHER" id="PTHR11632">
    <property type="entry name" value="SUCCINATE DEHYDROGENASE 2 FLAVOPROTEIN SUBUNIT"/>
    <property type="match status" value="1"/>
</dbReference>
<dbReference type="RefSeq" id="WP_089281878.1">
    <property type="nucleotide sequence ID" value="NZ_FZOJ01000004.1"/>
</dbReference>
<dbReference type="GO" id="GO:0009055">
    <property type="term" value="F:electron transfer activity"/>
    <property type="evidence" value="ECO:0007669"/>
    <property type="project" value="TreeGrafter"/>
</dbReference>
<dbReference type="Gene3D" id="3.90.700.10">
    <property type="entry name" value="Succinate dehydrogenase/fumarate reductase flavoprotein, catalytic domain"/>
    <property type="match status" value="1"/>
</dbReference>
<dbReference type="SUPFAM" id="SSF46977">
    <property type="entry name" value="Succinate dehydrogenase/fumarate reductase flavoprotein C-terminal domain"/>
    <property type="match status" value="1"/>
</dbReference>
<evidence type="ECO:0000256" key="2">
    <source>
        <dbReference type="ARBA" id="ARBA00023002"/>
    </source>
</evidence>
<accession>A0A239BTE2</accession>
<keyword evidence="2" id="KW-0560">Oxidoreductase</keyword>
<evidence type="ECO:0000313" key="5">
    <source>
        <dbReference type="Proteomes" id="UP000198304"/>
    </source>
</evidence>
<dbReference type="GO" id="GO:0050660">
    <property type="term" value="F:flavin adenine dinucleotide binding"/>
    <property type="evidence" value="ECO:0007669"/>
    <property type="project" value="TreeGrafter"/>
</dbReference>